<dbReference type="OrthoDB" id="2688364at2759"/>
<evidence type="ECO:0000259" key="2">
    <source>
        <dbReference type="PROSITE" id="PS50181"/>
    </source>
</evidence>
<accession>D8Q9B0</accession>
<evidence type="ECO:0000256" key="1">
    <source>
        <dbReference type="SAM" id="MobiDB-lite"/>
    </source>
</evidence>
<proteinExistence type="predicted"/>
<keyword evidence="4" id="KW-1185">Reference proteome</keyword>
<organism evidence="4">
    <name type="scientific">Schizophyllum commune (strain H4-8 / FGSC 9210)</name>
    <name type="common">Split gill fungus</name>
    <dbReference type="NCBI Taxonomy" id="578458"/>
    <lineage>
        <taxon>Eukaryota</taxon>
        <taxon>Fungi</taxon>
        <taxon>Dikarya</taxon>
        <taxon>Basidiomycota</taxon>
        <taxon>Agaricomycotina</taxon>
        <taxon>Agaricomycetes</taxon>
        <taxon>Agaricomycetidae</taxon>
        <taxon>Agaricales</taxon>
        <taxon>Schizophyllaceae</taxon>
        <taxon>Schizophyllum</taxon>
    </lineage>
</organism>
<protein>
    <recommendedName>
        <fullName evidence="2">F-box domain-containing protein</fullName>
    </recommendedName>
</protein>
<dbReference type="InParanoid" id="D8Q9B0"/>
<dbReference type="EMBL" id="GL377308">
    <property type="protein sequence ID" value="EFI95208.1"/>
    <property type="molecule type" value="Genomic_DNA"/>
</dbReference>
<dbReference type="VEuPathDB" id="FungiDB:SCHCODRAFT_02508949"/>
<evidence type="ECO:0000313" key="4">
    <source>
        <dbReference type="Proteomes" id="UP000007431"/>
    </source>
</evidence>
<dbReference type="GeneID" id="9591531"/>
<dbReference type="Proteomes" id="UP000007431">
    <property type="component" value="Unassembled WGS sequence"/>
</dbReference>
<feature type="domain" description="F-box" evidence="2">
    <location>
        <begin position="65"/>
        <end position="111"/>
    </location>
</feature>
<dbReference type="KEGG" id="scm:SCHCO_02508949"/>
<gene>
    <name evidence="3" type="ORF">SCHCODRAFT_235961</name>
</gene>
<dbReference type="PROSITE" id="PS50181">
    <property type="entry name" value="FBOX"/>
    <property type="match status" value="1"/>
</dbReference>
<dbReference type="InterPro" id="IPR036047">
    <property type="entry name" value="F-box-like_dom_sf"/>
</dbReference>
<dbReference type="Pfam" id="PF00646">
    <property type="entry name" value="F-box"/>
    <property type="match status" value="1"/>
</dbReference>
<dbReference type="AlphaFoldDB" id="D8Q9B0"/>
<reference evidence="3 4" key="1">
    <citation type="journal article" date="2010" name="Nat. Biotechnol.">
        <title>Genome sequence of the model mushroom Schizophyllum commune.</title>
        <authorList>
            <person name="Ohm R.A."/>
            <person name="de Jong J.F."/>
            <person name="Lugones L.G."/>
            <person name="Aerts A."/>
            <person name="Kothe E."/>
            <person name="Stajich J.E."/>
            <person name="de Vries R.P."/>
            <person name="Record E."/>
            <person name="Levasseur A."/>
            <person name="Baker S.E."/>
            <person name="Bartholomew K.A."/>
            <person name="Coutinho P.M."/>
            <person name="Erdmann S."/>
            <person name="Fowler T.J."/>
            <person name="Gathman A.C."/>
            <person name="Lombard V."/>
            <person name="Henrissat B."/>
            <person name="Knabe N."/>
            <person name="Kuees U."/>
            <person name="Lilly W.W."/>
            <person name="Lindquist E."/>
            <person name="Lucas S."/>
            <person name="Magnuson J.K."/>
            <person name="Piumi F."/>
            <person name="Raudaskoski M."/>
            <person name="Salamov A."/>
            <person name="Schmutz J."/>
            <person name="Schwarze F.W.M.R."/>
            <person name="vanKuyk P.A."/>
            <person name="Horton J.S."/>
            <person name="Grigoriev I.V."/>
            <person name="Woesten H.A.B."/>
        </authorList>
    </citation>
    <scope>NUCLEOTIDE SEQUENCE [LARGE SCALE GENOMIC DNA]</scope>
    <source>
        <strain evidence="4">H4-8 / FGSC 9210</strain>
    </source>
</reference>
<dbReference type="SUPFAM" id="SSF81383">
    <property type="entry name" value="F-box domain"/>
    <property type="match status" value="1"/>
</dbReference>
<dbReference type="InterPro" id="IPR001810">
    <property type="entry name" value="F-box_dom"/>
</dbReference>
<dbReference type="HOGENOM" id="CLU_990975_0_0_1"/>
<sequence length="281" mass="31343">MSDYLNLSSATLHTAIIAKNTAQESERAEDSSPSIIAPQDGTESVPHIPDSTEEPRAAVFDPQQRLHFLDLPEDILTSVMATIGPFDVRTLRSTCKLLDAVSRRRWIWMKVIRNNPPLQDENPLLASPMTSATSSDLEKLAMTSSLLAHLARPRDASKSCLIPRKIMTVPVLDPIRAFPLIYRNEGSMPEVFLVPGGHYVLVNLRFEHEVMLFRFDATDSTKLATLILEDLPYYVGDIKVVEGGDIGFSSSSRCETRIPDLMTLLAWPLERISLSWVKDAV</sequence>
<feature type="region of interest" description="Disordered" evidence="1">
    <location>
        <begin position="21"/>
        <end position="53"/>
    </location>
</feature>
<name>D8Q9B0_SCHCM</name>
<evidence type="ECO:0000313" key="3">
    <source>
        <dbReference type="EMBL" id="EFI95208.1"/>
    </source>
</evidence>